<feature type="transmembrane region" description="Helical" evidence="6">
    <location>
        <begin position="477"/>
        <end position="497"/>
    </location>
</feature>
<evidence type="ECO:0000256" key="1">
    <source>
        <dbReference type="ARBA" id="ARBA00004651"/>
    </source>
</evidence>
<keyword evidence="8" id="KW-1185">Reference proteome</keyword>
<feature type="transmembrane region" description="Helical" evidence="6">
    <location>
        <begin position="355"/>
        <end position="376"/>
    </location>
</feature>
<dbReference type="InterPro" id="IPR024923">
    <property type="entry name" value="PG_synth_SpoVB"/>
</dbReference>
<evidence type="ECO:0000313" key="7">
    <source>
        <dbReference type="EMBL" id="MBM6819508.1"/>
    </source>
</evidence>
<feature type="transmembrane region" description="Helical" evidence="6">
    <location>
        <begin position="119"/>
        <end position="139"/>
    </location>
</feature>
<reference evidence="7 8" key="1">
    <citation type="journal article" date="2021" name="Sci. Rep.">
        <title>The distribution of antibiotic resistance genes in chicken gut microbiota commensals.</title>
        <authorList>
            <person name="Juricova H."/>
            <person name="Matiasovicova J."/>
            <person name="Kubasova T."/>
            <person name="Cejkova D."/>
            <person name="Rychlik I."/>
        </authorList>
    </citation>
    <scope>NUCLEOTIDE SEQUENCE [LARGE SCALE GENOMIC DNA]</scope>
    <source>
        <strain evidence="7 8">An435</strain>
    </source>
</reference>
<evidence type="ECO:0000256" key="6">
    <source>
        <dbReference type="SAM" id="Phobius"/>
    </source>
</evidence>
<feature type="transmembrane region" description="Helical" evidence="6">
    <location>
        <begin position="89"/>
        <end position="113"/>
    </location>
</feature>
<comment type="caution">
    <text evidence="7">The sequence shown here is derived from an EMBL/GenBank/DDBJ whole genome shotgun (WGS) entry which is preliminary data.</text>
</comment>
<dbReference type="PANTHER" id="PTHR30250">
    <property type="entry name" value="PST FAMILY PREDICTED COLANIC ACID TRANSPORTER"/>
    <property type="match status" value="1"/>
</dbReference>
<protein>
    <submittedName>
        <fullName evidence="7">Polysaccharide biosynthesis protein</fullName>
    </submittedName>
</protein>
<dbReference type="InterPro" id="IPR050833">
    <property type="entry name" value="Poly_Biosynth_Transport"/>
</dbReference>
<dbReference type="RefSeq" id="WP_204572307.1">
    <property type="nucleotide sequence ID" value="NZ_JACJLL010000049.1"/>
</dbReference>
<dbReference type="PANTHER" id="PTHR30250:SF21">
    <property type="entry name" value="LIPID II FLIPPASE MURJ"/>
    <property type="match status" value="1"/>
</dbReference>
<sequence length="509" mass="55749">MKKQSLIKGSLVLGLAGMVAKVLGFFFRWPLIMLIGDEGIGYYQLSYPLYMFFVAMASGVPVAVSKMISEKNAIGDIEGSYEVVKESSYLMMTLGIGTSLILFLFAKPIINFLKWDMKSYYALIGISFAPMMVAFVNIFRGFFQGLQNMTPSGTSQIVEQIGRVIIGVGLAYILLPKGIEYSAGGAAFGAAGGAFIACIYLWFKYLRVRREMGIKKVKTNTEVLNQILKIAIPISLGATVGTIMNLIDSILVPQKLIESGVANATALYGQLTGKAAVLVNIPLTLSMAICTSLIPIISEHYILNRKEEMQSKINIAMKLSAVIALPCTLGMFCLAGPIMKLVFFDKYEGIEILRYLSISIPFIIVTQTTTSILQATNHYIRPVINLVIGAIVKVVLTAVLVPIPSINVFGAVIASVSAYVVVTILNLIALKTKTKCKVSIYDSFVKPGYASISMIIVVLFSYNFIMERSDSNSISCLLSIFMGIIIYMIAILIFKVFEVDEIKNRLARK</sequence>
<feature type="transmembrane region" description="Helical" evidence="6">
    <location>
        <begin position="409"/>
        <end position="428"/>
    </location>
</feature>
<dbReference type="PIRSF" id="PIRSF038958">
    <property type="entry name" value="PG_synth_SpoVB"/>
    <property type="match status" value="1"/>
</dbReference>
<keyword evidence="2" id="KW-1003">Cell membrane</keyword>
<comment type="subcellular location">
    <subcellularLocation>
        <location evidence="1">Cell membrane</location>
        <topology evidence="1">Multi-pass membrane protein</topology>
    </subcellularLocation>
</comment>
<proteinExistence type="predicted"/>
<accession>A0ABS2FG20</accession>
<dbReference type="Pfam" id="PF01943">
    <property type="entry name" value="Polysacc_synt"/>
    <property type="match status" value="1"/>
</dbReference>
<evidence type="ECO:0000256" key="4">
    <source>
        <dbReference type="ARBA" id="ARBA00022989"/>
    </source>
</evidence>
<feature type="transmembrane region" description="Helical" evidence="6">
    <location>
        <begin position="448"/>
        <end position="465"/>
    </location>
</feature>
<evidence type="ECO:0000256" key="5">
    <source>
        <dbReference type="ARBA" id="ARBA00023136"/>
    </source>
</evidence>
<feature type="transmembrane region" description="Helical" evidence="6">
    <location>
        <begin position="275"/>
        <end position="298"/>
    </location>
</feature>
<organism evidence="7 8">
    <name type="scientific">Clostridium saudiense</name>
    <dbReference type="NCBI Taxonomy" id="1414720"/>
    <lineage>
        <taxon>Bacteria</taxon>
        <taxon>Bacillati</taxon>
        <taxon>Bacillota</taxon>
        <taxon>Clostridia</taxon>
        <taxon>Eubacteriales</taxon>
        <taxon>Clostridiaceae</taxon>
        <taxon>Clostridium</taxon>
    </lineage>
</organism>
<keyword evidence="3 6" id="KW-0812">Transmembrane</keyword>
<dbReference type="InterPro" id="IPR002797">
    <property type="entry name" value="Polysacc_synth"/>
</dbReference>
<keyword evidence="5 6" id="KW-0472">Membrane</keyword>
<feature type="transmembrane region" description="Helical" evidence="6">
    <location>
        <begin position="319"/>
        <end position="343"/>
    </location>
</feature>
<feature type="transmembrane region" description="Helical" evidence="6">
    <location>
        <begin position="47"/>
        <end position="68"/>
    </location>
</feature>
<keyword evidence="4 6" id="KW-1133">Transmembrane helix</keyword>
<dbReference type="EMBL" id="JACJLL010000049">
    <property type="protein sequence ID" value="MBM6819508.1"/>
    <property type="molecule type" value="Genomic_DNA"/>
</dbReference>
<evidence type="ECO:0000313" key="8">
    <source>
        <dbReference type="Proteomes" id="UP000767334"/>
    </source>
</evidence>
<feature type="transmembrane region" description="Helical" evidence="6">
    <location>
        <begin position="185"/>
        <end position="206"/>
    </location>
</feature>
<name>A0ABS2FG20_9CLOT</name>
<evidence type="ECO:0000256" key="3">
    <source>
        <dbReference type="ARBA" id="ARBA00022692"/>
    </source>
</evidence>
<dbReference type="CDD" id="cd13124">
    <property type="entry name" value="MATE_SpoVB_like"/>
    <property type="match status" value="1"/>
</dbReference>
<feature type="transmembrane region" description="Helical" evidence="6">
    <location>
        <begin position="12"/>
        <end position="35"/>
    </location>
</feature>
<feature type="transmembrane region" description="Helical" evidence="6">
    <location>
        <begin position="383"/>
        <end position="403"/>
    </location>
</feature>
<dbReference type="Proteomes" id="UP000767334">
    <property type="component" value="Unassembled WGS sequence"/>
</dbReference>
<feature type="transmembrane region" description="Helical" evidence="6">
    <location>
        <begin position="227"/>
        <end position="247"/>
    </location>
</feature>
<gene>
    <name evidence="7" type="ORF">H6A19_09205</name>
</gene>
<evidence type="ECO:0000256" key="2">
    <source>
        <dbReference type="ARBA" id="ARBA00022475"/>
    </source>
</evidence>